<name>A0A316FI19_9ACTN</name>
<reference evidence="2 3" key="1">
    <citation type="submission" date="2018-05" db="EMBL/GenBank/DDBJ databases">
        <title>Genomic Encyclopedia of Archaeal and Bacterial Type Strains, Phase II (KMG-II): from individual species to whole genera.</title>
        <authorList>
            <person name="Goeker M."/>
        </authorList>
    </citation>
    <scope>NUCLEOTIDE SEQUENCE [LARGE SCALE GENOMIC DNA]</scope>
    <source>
        <strain evidence="2 3">DSM 45184</strain>
    </source>
</reference>
<evidence type="ECO:0008006" key="4">
    <source>
        <dbReference type="Google" id="ProtNLM"/>
    </source>
</evidence>
<organism evidence="2 3">
    <name type="scientific">Actinoplanes xinjiangensis</name>
    <dbReference type="NCBI Taxonomy" id="512350"/>
    <lineage>
        <taxon>Bacteria</taxon>
        <taxon>Bacillati</taxon>
        <taxon>Actinomycetota</taxon>
        <taxon>Actinomycetes</taxon>
        <taxon>Micromonosporales</taxon>
        <taxon>Micromonosporaceae</taxon>
        <taxon>Actinoplanes</taxon>
    </lineage>
</organism>
<proteinExistence type="predicted"/>
<feature type="region of interest" description="Disordered" evidence="1">
    <location>
        <begin position="65"/>
        <end position="87"/>
    </location>
</feature>
<evidence type="ECO:0000313" key="2">
    <source>
        <dbReference type="EMBL" id="PWK48394.1"/>
    </source>
</evidence>
<dbReference type="Proteomes" id="UP000245697">
    <property type="component" value="Unassembled WGS sequence"/>
</dbReference>
<gene>
    <name evidence="2" type="ORF">BC793_106424</name>
</gene>
<dbReference type="EMBL" id="QGGR01000006">
    <property type="protein sequence ID" value="PWK48394.1"/>
    <property type="molecule type" value="Genomic_DNA"/>
</dbReference>
<sequence>MSMADKRYLMGAHEIRMLLGGITRQRVYQLTCRPDFPAPVADLSQGKVWRAADVEKWVANRRRLQKRVIPPGGPPETGRPPGTAIAD</sequence>
<dbReference type="AlphaFoldDB" id="A0A316FI19"/>
<comment type="caution">
    <text evidence="2">The sequence shown here is derived from an EMBL/GenBank/DDBJ whole genome shotgun (WGS) entry which is preliminary data.</text>
</comment>
<keyword evidence="3" id="KW-1185">Reference proteome</keyword>
<accession>A0A316FI19</accession>
<evidence type="ECO:0000313" key="3">
    <source>
        <dbReference type="Proteomes" id="UP000245697"/>
    </source>
</evidence>
<protein>
    <recommendedName>
        <fullName evidence="4">AlpA family transcriptional regulator</fullName>
    </recommendedName>
</protein>
<evidence type="ECO:0000256" key="1">
    <source>
        <dbReference type="SAM" id="MobiDB-lite"/>
    </source>
</evidence>